<dbReference type="Proteomes" id="UP000663874">
    <property type="component" value="Unassembled WGS sequence"/>
</dbReference>
<evidence type="ECO:0000313" key="1">
    <source>
        <dbReference type="EMBL" id="CAF4310881.1"/>
    </source>
</evidence>
<reference evidence="1" key="1">
    <citation type="submission" date="2021-02" db="EMBL/GenBank/DDBJ databases">
        <authorList>
            <person name="Nowell W R."/>
        </authorList>
    </citation>
    <scope>NUCLEOTIDE SEQUENCE</scope>
</reference>
<dbReference type="EMBL" id="CAJOAX010050249">
    <property type="protein sequence ID" value="CAF4310881.1"/>
    <property type="molecule type" value="Genomic_DNA"/>
</dbReference>
<dbReference type="EMBL" id="CAJOBE010063486">
    <property type="protein sequence ID" value="CAF4393786.1"/>
    <property type="molecule type" value="Genomic_DNA"/>
</dbReference>
<proteinExistence type="predicted"/>
<dbReference type="Proteomes" id="UP000663823">
    <property type="component" value="Unassembled WGS sequence"/>
</dbReference>
<evidence type="ECO:0000313" key="2">
    <source>
        <dbReference type="EMBL" id="CAF4393786.1"/>
    </source>
</evidence>
<dbReference type="AlphaFoldDB" id="A0A820ILE1"/>
<organism evidence="1 3">
    <name type="scientific">Rotaria sordida</name>
    <dbReference type="NCBI Taxonomy" id="392033"/>
    <lineage>
        <taxon>Eukaryota</taxon>
        <taxon>Metazoa</taxon>
        <taxon>Spiralia</taxon>
        <taxon>Gnathifera</taxon>
        <taxon>Rotifera</taxon>
        <taxon>Eurotatoria</taxon>
        <taxon>Bdelloidea</taxon>
        <taxon>Philodinida</taxon>
        <taxon>Philodinidae</taxon>
        <taxon>Rotaria</taxon>
    </lineage>
</organism>
<gene>
    <name evidence="2" type="ORF">FNK824_LOCUS43716</name>
    <name evidence="1" type="ORF">OTI717_LOCUS42339</name>
</gene>
<accession>A0A820ILE1</accession>
<evidence type="ECO:0000313" key="3">
    <source>
        <dbReference type="Proteomes" id="UP000663823"/>
    </source>
</evidence>
<sequence length="65" mass="7130">MGETAAIYSPQFGDNKEVDESIEENIFEQLGSSAAVRTTATKNLSKSKNFRRSLTKMVFNDGTPA</sequence>
<feature type="non-terminal residue" evidence="1">
    <location>
        <position position="65"/>
    </location>
</feature>
<protein>
    <submittedName>
        <fullName evidence="1">Uncharacterized protein</fullName>
    </submittedName>
</protein>
<comment type="caution">
    <text evidence="1">The sequence shown here is derived from an EMBL/GenBank/DDBJ whole genome shotgun (WGS) entry which is preliminary data.</text>
</comment>
<name>A0A820ILE1_9BILA</name>